<reference evidence="1 2" key="1">
    <citation type="journal article" date="2011" name="J. Biotechnol.">
        <title>The complete genome sequence of the dominant Sinorhizobium meliloti field isolate SM11 extends the S. meliloti pan-genome.</title>
        <authorList>
            <person name="Schneiker-Bekel S."/>
            <person name="Wibberg D."/>
            <person name="Bekel T."/>
            <person name="Blom J."/>
            <person name="Linke B."/>
            <person name="Neuweger H."/>
            <person name="Stiens M."/>
            <person name="Vorholter F.J."/>
            <person name="Weidner S."/>
            <person name="Goesmann A."/>
            <person name="Puhler A."/>
            <person name="Schluter A."/>
        </authorList>
    </citation>
    <scope>NUCLEOTIDE SEQUENCE [LARGE SCALE GENOMIC DNA]</scope>
    <source>
        <strain evidence="1 2">SM11</strain>
    </source>
</reference>
<dbReference type="Proteomes" id="UP000009045">
    <property type="component" value="Chromosome"/>
</dbReference>
<organism evidence="1 2">
    <name type="scientific">Sinorhizobium meliloti (strain SM11)</name>
    <dbReference type="NCBI Taxonomy" id="707241"/>
    <lineage>
        <taxon>Bacteria</taxon>
        <taxon>Pseudomonadati</taxon>
        <taxon>Pseudomonadota</taxon>
        <taxon>Alphaproteobacteria</taxon>
        <taxon>Hyphomicrobiales</taxon>
        <taxon>Rhizobiaceae</taxon>
        <taxon>Sinorhizobium/Ensifer group</taxon>
        <taxon>Sinorhizobium</taxon>
    </lineage>
</organism>
<accession>F7X6U2</accession>
<sequence>MRQCRERTDRGGRLPEPEADGARYLKFNALKGAAWG</sequence>
<name>F7X6U2_SINMM</name>
<protein>
    <submittedName>
        <fullName evidence="1">Uncharacterized protein</fullName>
    </submittedName>
</protein>
<dbReference type="KEGG" id="smx:SM11_chr1508"/>
<evidence type="ECO:0000313" key="2">
    <source>
        <dbReference type="Proteomes" id="UP000009045"/>
    </source>
</evidence>
<dbReference type="HOGENOM" id="CLU_3358524_0_0_5"/>
<proteinExistence type="predicted"/>
<evidence type="ECO:0000313" key="1">
    <source>
        <dbReference type="EMBL" id="AEH78784.1"/>
    </source>
</evidence>
<dbReference type="EMBL" id="CP001830">
    <property type="protein sequence ID" value="AEH78784.1"/>
    <property type="molecule type" value="Genomic_DNA"/>
</dbReference>
<gene>
    <name evidence="1" type="ordered locus">SM11_chr1508</name>
</gene>
<dbReference type="AlphaFoldDB" id="F7X6U2"/>